<dbReference type="Pfam" id="PF04333">
    <property type="entry name" value="MlaA"/>
    <property type="match status" value="1"/>
</dbReference>
<dbReference type="InterPro" id="IPR007428">
    <property type="entry name" value="MlaA"/>
</dbReference>
<protein>
    <submittedName>
        <fullName evidence="4">Phospholipid-binding lipoprotein MlaA</fullName>
    </submittedName>
</protein>
<accession>A0A1I5A2A3</accession>
<dbReference type="STRING" id="578942.SAMN05216289_13137"/>
<dbReference type="PROSITE" id="PS51257">
    <property type="entry name" value="PROKAR_LIPOPROTEIN"/>
    <property type="match status" value="1"/>
</dbReference>
<evidence type="ECO:0000256" key="3">
    <source>
        <dbReference type="SAM" id="SignalP"/>
    </source>
</evidence>
<dbReference type="EMBL" id="FOVF01000031">
    <property type="protein sequence ID" value="SFN56622.1"/>
    <property type="molecule type" value="Genomic_DNA"/>
</dbReference>
<feature type="chain" id="PRO_5011653316" evidence="3">
    <location>
        <begin position="24"/>
        <end position="276"/>
    </location>
</feature>
<dbReference type="AlphaFoldDB" id="A0A1I5A2A3"/>
<organism evidence="4 5">
    <name type="scientific">Dokdonella immobilis</name>
    <dbReference type="NCBI Taxonomy" id="578942"/>
    <lineage>
        <taxon>Bacteria</taxon>
        <taxon>Pseudomonadati</taxon>
        <taxon>Pseudomonadota</taxon>
        <taxon>Gammaproteobacteria</taxon>
        <taxon>Lysobacterales</taxon>
        <taxon>Rhodanobacteraceae</taxon>
        <taxon>Dokdonella</taxon>
    </lineage>
</organism>
<sequence>MRHAPNKAMLRKGLLGVFLLALAGCTIGKPRTDDPWEKFNRKVYAFNVKVDNAVIRPTAVAYRKVTTPNVRRVLSNFFANIRMPITIANDALQGELKDALKGTGRFVINTTVGFLGFFDPASQMRLPPQETDFGATLAKWGVGEGPYLVLPLIGSTTARDIWRMPVDSYFFDPMSRYARNHDFKYGQQHWPNLMFLVTLRASAIDAENLVEGAYDPYVFYRDAYRQRRLYLIYDGEPPIEAIDQLQGIDQDDIDSLLEQQREYEKNKNESDGQQTR</sequence>
<dbReference type="PANTHER" id="PTHR30035">
    <property type="entry name" value="LIPOPROTEIN VACJ-RELATED"/>
    <property type="match status" value="1"/>
</dbReference>
<dbReference type="GO" id="GO:0016020">
    <property type="term" value="C:membrane"/>
    <property type="evidence" value="ECO:0007669"/>
    <property type="project" value="InterPro"/>
</dbReference>
<dbReference type="PANTHER" id="PTHR30035:SF3">
    <property type="entry name" value="INTERMEMBRANE PHOSPHOLIPID TRANSPORT SYSTEM LIPOPROTEIN MLAA"/>
    <property type="match status" value="1"/>
</dbReference>
<feature type="signal peptide" evidence="3">
    <location>
        <begin position="1"/>
        <end position="23"/>
    </location>
</feature>
<evidence type="ECO:0000313" key="4">
    <source>
        <dbReference type="EMBL" id="SFN56622.1"/>
    </source>
</evidence>
<gene>
    <name evidence="4" type="ORF">SAMN05216289_13137</name>
</gene>
<evidence type="ECO:0000256" key="1">
    <source>
        <dbReference type="ARBA" id="ARBA00010634"/>
    </source>
</evidence>
<dbReference type="RefSeq" id="WP_245778961.1">
    <property type="nucleotide sequence ID" value="NZ_FOVF01000031.1"/>
</dbReference>
<keyword evidence="5" id="KW-1185">Reference proteome</keyword>
<reference evidence="4 5" key="1">
    <citation type="submission" date="2016-10" db="EMBL/GenBank/DDBJ databases">
        <authorList>
            <person name="de Groot N.N."/>
        </authorList>
    </citation>
    <scope>NUCLEOTIDE SEQUENCE [LARGE SCALE GENOMIC DNA]</scope>
    <source>
        <strain evidence="4 5">CGMCC 1.7659</strain>
    </source>
</reference>
<dbReference type="GO" id="GO:0120010">
    <property type="term" value="P:intermembrane phospholipid transfer"/>
    <property type="evidence" value="ECO:0007669"/>
    <property type="project" value="TreeGrafter"/>
</dbReference>
<evidence type="ECO:0000313" key="5">
    <source>
        <dbReference type="Proteomes" id="UP000198575"/>
    </source>
</evidence>
<keyword evidence="4" id="KW-0449">Lipoprotein</keyword>
<dbReference type="PRINTS" id="PR01805">
    <property type="entry name" value="VACJLIPOPROT"/>
</dbReference>
<evidence type="ECO:0000256" key="2">
    <source>
        <dbReference type="ARBA" id="ARBA00022729"/>
    </source>
</evidence>
<comment type="similarity">
    <text evidence="1">Belongs to the MlaA family.</text>
</comment>
<dbReference type="Proteomes" id="UP000198575">
    <property type="component" value="Unassembled WGS sequence"/>
</dbReference>
<name>A0A1I5A2A3_9GAMM</name>
<proteinExistence type="inferred from homology"/>
<keyword evidence="2 3" id="KW-0732">Signal</keyword>